<evidence type="ECO:0000313" key="1">
    <source>
        <dbReference type="EMBL" id="MBA4643101.1"/>
    </source>
</evidence>
<evidence type="ECO:0008006" key="2">
    <source>
        <dbReference type="Google" id="ProtNLM"/>
    </source>
</evidence>
<accession>A0A7C9DHH0</accession>
<name>A0A7C9DHH0_OPUST</name>
<reference evidence="1" key="2">
    <citation type="submission" date="2020-07" db="EMBL/GenBank/DDBJ databases">
        <authorList>
            <person name="Vera ALvarez R."/>
            <person name="Arias-Moreno D.M."/>
            <person name="Jimenez-Jacinto V."/>
            <person name="Jimenez-Bremont J.F."/>
            <person name="Swaminathan K."/>
            <person name="Moose S.P."/>
            <person name="Guerrero-Gonzalez M.L."/>
            <person name="Marino-Ramirez L."/>
            <person name="Landsman D."/>
            <person name="Rodriguez-Kessler M."/>
            <person name="Delgado-Sanchez P."/>
        </authorList>
    </citation>
    <scope>NUCLEOTIDE SEQUENCE</scope>
    <source>
        <tissue evidence="1">Cladode</tissue>
    </source>
</reference>
<reference evidence="1" key="1">
    <citation type="journal article" date="2013" name="J. Plant Res.">
        <title>Effect of fungi and light on seed germination of three Opuntia species from semiarid lands of central Mexico.</title>
        <authorList>
            <person name="Delgado-Sanchez P."/>
            <person name="Jimenez-Bremont J.F."/>
            <person name="Guerrero-Gonzalez Mde L."/>
            <person name="Flores J."/>
        </authorList>
    </citation>
    <scope>NUCLEOTIDE SEQUENCE</scope>
    <source>
        <tissue evidence="1">Cladode</tissue>
    </source>
</reference>
<proteinExistence type="predicted"/>
<sequence>MCVPKTYKIKYIFFKSQTHRISIEVTSSYRFPLQNPAFFPKKYHEFNDLKSRLLQVLSLPSICKQYSNSLLGSGKTSKNFPPRGNVARNNAIPYCKSNTTSSLGKDTNKMCRHAFEKAHFAG</sequence>
<dbReference type="EMBL" id="GISG01131657">
    <property type="protein sequence ID" value="MBA4643101.1"/>
    <property type="molecule type" value="Transcribed_RNA"/>
</dbReference>
<protein>
    <recommendedName>
        <fullName evidence="2">PX domain-containing protein</fullName>
    </recommendedName>
</protein>
<dbReference type="AlphaFoldDB" id="A0A7C9DHH0"/>
<organism evidence="1">
    <name type="scientific">Opuntia streptacantha</name>
    <name type="common">Prickly pear cactus</name>
    <name type="synonym">Opuntia cardona</name>
    <dbReference type="NCBI Taxonomy" id="393608"/>
    <lineage>
        <taxon>Eukaryota</taxon>
        <taxon>Viridiplantae</taxon>
        <taxon>Streptophyta</taxon>
        <taxon>Embryophyta</taxon>
        <taxon>Tracheophyta</taxon>
        <taxon>Spermatophyta</taxon>
        <taxon>Magnoliopsida</taxon>
        <taxon>eudicotyledons</taxon>
        <taxon>Gunneridae</taxon>
        <taxon>Pentapetalae</taxon>
        <taxon>Caryophyllales</taxon>
        <taxon>Cactineae</taxon>
        <taxon>Cactaceae</taxon>
        <taxon>Opuntioideae</taxon>
        <taxon>Opuntia</taxon>
    </lineage>
</organism>